<dbReference type="Pfam" id="PF13181">
    <property type="entry name" value="TPR_8"/>
    <property type="match status" value="1"/>
</dbReference>
<dbReference type="PROSITE" id="PS50005">
    <property type="entry name" value="TPR"/>
    <property type="match status" value="2"/>
</dbReference>
<dbReference type="SUPFAM" id="SSF48452">
    <property type="entry name" value="TPR-like"/>
    <property type="match status" value="1"/>
</dbReference>
<gene>
    <name evidence="2" type="ORF">F7018_04510</name>
</gene>
<dbReference type="InterPro" id="IPR011990">
    <property type="entry name" value="TPR-like_helical_dom_sf"/>
</dbReference>
<sequence length="227" mass="26659">MKTKLFFISLLLLLTNCTSNKNSEEFIKNASGRYFFNADETIEVKFNEGKLFLTWRGQNLEPLKVNDSTFYARELNEKLIFNTAQNKIELAKKREHHNKVYIFNKLKEGEKTPSEYLAENNFEAALKGYKAIKQKDSLNPVIRERSLNRLGYRYLSNKEFEKALNVFKINIELYPKSSNTYDSTGDAYLKMKDTVKATEYYKKSLTINPENRSSRRALKRLTKKEED</sequence>
<dbReference type="Gene3D" id="1.25.40.10">
    <property type="entry name" value="Tetratricopeptide repeat domain"/>
    <property type="match status" value="1"/>
</dbReference>
<keyword evidence="1" id="KW-0802">TPR repeat</keyword>
<dbReference type="OrthoDB" id="9784036at2"/>
<dbReference type="AlphaFoldDB" id="A0A7J5APP3"/>
<accession>A0A7J5APP3</accession>
<dbReference type="EMBL" id="WAAU01000008">
    <property type="protein sequence ID" value="KAB1159578.1"/>
    <property type="molecule type" value="Genomic_DNA"/>
</dbReference>
<keyword evidence="3" id="KW-1185">Reference proteome</keyword>
<protein>
    <recommendedName>
        <fullName evidence="4">Tetratricopeptide repeat protein</fullName>
    </recommendedName>
</protein>
<evidence type="ECO:0008006" key="4">
    <source>
        <dbReference type="Google" id="ProtNLM"/>
    </source>
</evidence>
<name>A0A7J5APP3_9FLAO</name>
<dbReference type="SMART" id="SM00028">
    <property type="entry name" value="TPR"/>
    <property type="match status" value="2"/>
</dbReference>
<dbReference type="InterPro" id="IPR019734">
    <property type="entry name" value="TPR_rpt"/>
</dbReference>
<evidence type="ECO:0000313" key="2">
    <source>
        <dbReference type="EMBL" id="KAB1159578.1"/>
    </source>
</evidence>
<dbReference type="RefSeq" id="WP_150898824.1">
    <property type="nucleotide sequence ID" value="NZ_WAAU01000008.1"/>
</dbReference>
<proteinExistence type="predicted"/>
<evidence type="ECO:0000313" key="3">
    <source>
        <dbReference type="Proteomes" id="UP000467305"/>
    </source>
</evidence>
<organism evidence="2 3">
    <name type="scientific">Tenacibaculum aiptasiae</name>
    <dbReference type="NCBI Taxonomy" id="426481"/>
    <lineage>
        <taxon>Bacteria</taxon>
        <taxon>Pseudomonadati</taxon>
        <taxon>Bacteroidota</taxon>
        <taxon>Flavobacteriia</taxon>
        <taxon>Flavobacteriales</taxon>
        <taxon>Flavobacteriaceae</taxon>
        <taxon>Tenacibaculum</taxon>
    </lineage>
</organism>
<feature type="repeat" description="TPR" evidence="1">
    <location>
        <begin position="144"/>
        <end position="177"/>
    </location>
</feature>
<reference evidence="2 3" key="1">
    <citation type="submission" date="2019-09" db="EMBL/GenBank/DDBJ databases">
        <authorList>
            <person name="Cao W.R."/>
        </authorList>
    </citation>
    <scope>NUCLEOTIDE SEQUENCE [LARGE SCALE GENOMIC DNA]</scope>
    <source>
        <strain evidence="3">a4</strain>
    </source>
</reference>
<comment type="caution">
    <text evidence="2">The sequence shown here is derived from an EMBL/GenBank/DDBJ whole genome shotgun (WGS) entry which is preliminary data.</text>
</comment>
<evidence type="ECO:0000256" key="1">
    <source>
        <dbReference type="PROSITE-ProRule" id="PRU00339"/>
    </source>
</evidence>
<feature type="repeat" description="TPR" evidence="1">
    <location>
        <begin position="178"/>
        <end position="211"/>
    </location>
</feature>
<dbReference type="Proteomes" id="UP000467305">
    <property type="component" value="Unassembled WGS sequence"/>
</dbReference>